<evidence type="ECO:0000256" key="2">
    <source>
        <dbReference type="ARBA" id="ARBA00022630"/>
    </source>
</evidence>
<protein>
    <submittedName>
        <fullName evidence="10">Amino acid permease-domain-containing protein</fullName>
    </submittedName>
</protein>
<dbReference type="SUPFAM" id="SSF51905">
    <property type="entry name" value="FAD/NAD(P)-binding domain"/>
    <property type="match status" value="1"/>
</dbReference>
<comment type="subcellular location">
    <subcellularLocation>
        <location evidence="1">Membrane</location>
        <topology evidence="1">Multi-pass membrane protein</topology>
    </subcellularLocation>
</comment>
<feature type="transmembrane region" description="Helical" evidence="9">
    <location>
        <begin position="460"/>
        <end position="479"/>
    </location>
</feature>
<evidence type="ECO:0000256" key="6">
    <source>
        <dbReference type="ARBA" id="ARBA00023002"/>
    </source>
</evidence>
<dbReference type="GO" id="GO:0015179">
    <property type="term" value="F:L-amino acid transmembrane transporter activity"/>
    <property type="evidence" value="ECO:0007669"/>
    <property type="project" value="TreeGrafter"/>
</dbReference>
<dbReference type="InterPro" id="IPR002293">
    <property type="entry name" value="AA/rel_permease1"/>
</dbReference>
<feature type="region of interest" description="Disordered" evidence="8">
    <location>
        <begin position="1"/>
        <end position="26"/>
    </location>
</feature>
<evidence type="ECO:0000256" key="1">
    <source>
        <dbReference type="ARBA" id="ARBA00004141"/>
    </source>
</evidence>
<dbReference type="FunFam" id="1.20.1740.10:FF:000106">
    <property type="entry name" value="Methionine transporter, putative (Eurofung)"/>
    <property type="match status" value="1"/>
</dbReference>
<sequence length="726" mass="78901">MQEPEIFEQPVAAKDPEAAIPGDENNTYQTGYSSGFQTNGNGEESSLEDYHDFVYPEAFLIINRVVGAGIYSTPSSIIHYTDSVGLTLIFWVIGGFMTLFVYLEYGTALPRSGGEKVYLERVFRRPRYLATCIFAVQFVLFAISSGGSISFSSYLLRAVTPERDSRDGSWLNRGIAVAAITGVCSIHAFTPRLGIWLSNGLGAFKLVLLSLVVFTGFAALGGRMVAPSPGNFSNGFRGPSINGPTTEDTAGTAAGSALALLQVLYTYSGWENANYVLTEVRNAPKTLRRAAPIAVATVTVLYLLANIAYFAAMSKSQLAGSGTVVAAQFFQNVWGDNAFATRALPVFISLSALGNVFAQSFAMPRVKQELAKEGILPFSRFWASDWPMHAPSGAILLHWIFTTALILGSQTPDVYTFVTNVFVYSGNWIKVFLGVGLVYLNFTPSERWAEQRTKVHISPILVLLWIVSLLYVLAAPFIPNNLSGAVKFFVVPTLGTSLLVIGIGYWLVWAKVLPAFGFHIQHEIVQMPDGSERVKYKSTTQVYDAAVVANGHFEVPSMPEIDGLAAWTQQHPDSVLHSLTYRNAAVFKDKKTIVVGTGAFGSEIATCLEGVCKQPVLTNSAYIETLLAAGARPDDQNAWQVSALVYTMRIESAAAGDATQVACLAEYGARPRSPEGGLFALLLSQMLLSGRHVDVAAVLLDRFVNDDDDDDDDDVFFESLEVQNEL</sequence>
<evidence type="ECO:0000313" key="11">
    <source>
        <dbReference type="Proteomes" id="UP001172101"/>
    </source>
</evidence>
<evidence type="ECO:0000256" key="4">
    <source>
        <dbReference type="ARBA" id="ARBA00022827"/>
    </source>
</evidence>
<dbReference type="Gene3D" id="1.20.1740.10">
    <property type="entry name" value="Amino acid/polyamine transporter I"/>
    <property type="match status" value="1"/>
</dbReference>
<organism evidence="10 11">
    <name type="scientific">Lasiosphaeria miniovina</name>
    <dbReference type="NCBI Taxonomy" id="1954250"/>
    <lineage>
        <taxon>Eukaryota</taxon>
        <taxon>Fungi</taxon>
        <taxon>Dikarya</taxon>
        <taxon>Ascomycota</taxon>
        <taxon>Pezizomycotina</taxon>
        <taxon>Sordariomycetes</taxon>
        <taxon>Sordariomycetidae</taxon>
        <taxon>Sordariales</taxon>
        <taxon>Lasiosphaeriaceae</taxon>
        <taxon>Lasiosphaeria</taxon>
    </lineage>
</organism>
<dbReference type="PANTHER" id="PTHR11785">
    <property type="entry name" value="AMINO ACID TRANSPORTER"/>
    <property type="match status" value="1"/>
</dbReference>
<evidence type="ECO:0000256" key="8">
    <source>
        <dbReference type="SAM" id="MobiDB-lite"/>
    </source>
</evidence>
<dbReference type="InterPro" id="IPR050598">
    <property type="entry name" value="AminoAcid_Transporter"/>
</dbReference>
<evidence type="ECO:0000256" key="7">
    <source>
        <dbReference type="ARBA" id="ARBA00023136"/>
    </source>
</evidence>
<reference evidence="10" key="1">
    <citation type="submission" date="2023-06" db="EMBL/GenBank/DDBJ databases">
        <title>Genome-scale phylogeny and comparative genomics of the fungal order Sordariales.</title>
        <authorList>
            <consortium name="Lawrence Berkeley National Laboratory"/>
            <person name="Hensen N."/>
            <person name="Bonometti L."/>
            <person name="Westerberg I."/>
            <person name="Brannstrom I.O."/>
            <person name="Guillou S."/>
            <person name="Cros-Aarteil S."/>
            <person name="Calhoun S."/>
            <person name="Haridas S."/>
            <person name="Kuo A."/>
            <person name="Mondo S."/>
            <person name="Pangilinan J."/>
            <person name="Riley R."/>
            <person name="LaButti K."/>
            <person name="Andreopoulos B."/>
            <person name="Lipzen A."/>
            <person name="Chen C."/>
            <person name="Yanf M."/>
            <person name="Daum C."/>
            <person name="Ng V."/>
            <person name="Clum A."/>
            <person name="Steindorff A."/>
            <person name="Ohm R."/>
            <person name="Martin F."/>
            <person name="Silar P."/>
            <person name="Natvig D."/>
            <person name="Lalanne C."/>
            <person name="Gautier V."/>
            <person name="Ament-velasquez S.L."/>
            <person name="Kruys A."/>
            <person name="Hutchinson M.I."/>
            <person name="Powell A.J."/>
            <person name="Barry K."/>
            <person name="Miller A.N."/>
            <person name="Grigoriev I.V."/>
            <person name="Debuchy R."/>
            <person name="Gladieux P."/>
            <person name="Thoren M.H."/>
            <person name="Johannesson H."/>
        </authorList>
    </citation>
    <scope>NUCLEOTIDE SEQUENCE</scope>
    <source>
        <strain evidence="10">SMH2392-1A</strain>
    </source>
</reference>
<dbReference type="GO" id="GO:0050660">
    <property type="term" value="F:flavin adenine dinucleotide binding"/>
    <property type="evidence" value="ECO:0007669"/>
    <property type="project" value="InterPro"/>
</dbReference>
<dbReference type="RefSeq" id="XP_060297172.1">
    <property type="nucleotide sequence ID" value="XM_060439992.1"/>
</dbReference>
<feature type="transmembrane region" description="Helical" evidence="9">
    <location>
        <begin position="201"/>
        <end position="220"/>
    </location>
</feature>
<keyword evidence="5 9" id="KW-1133">Transmembrane helix</keyword>
<feature type="transmembrane region" description="Helical" evidence="9">
    <location>
        <begin position="128"/>
        <end position="149"/>
    </location>
</feature>
<dbReference type="GO" id="GO:0050661">
    <property type="term" value="F:NADP binding"/>
    <property type="evidence" value="ECO:0007669"/>
    <property type="project" value="InterPro"/>
</dbReference>
<dbReference type="Pfam" id="PF13520">
    <property type="entry name" value="AA_permease_2"/>
    <property type="match status" value="1"/>
</dbReference>
<feature type="transmembrane region" description="Helical" evidence="9">
    <location>
        <begin position="485"/>
        <end position="508"/>
    </location>
</feature>
<feature type="transmembrane region" description="Helical" evidence="9">
    <location>
        <begin position="390"/>
        <end position="409"/>
    </location>
</feature>
<keyword evidence="7 9" id="KW-0472">Membrane</keyword>
<feature type="transmembrane region" description="Helical" evidence="9">
    <location>
        <begin position="421"/>
        <end position="440"/>
    </location>
</feature>
<keyword evidence="11" id="KW-1185">Reference proteome</keyword>
<comment type="caution">
    <text evidence="10">The sequence shown here is derived from an EMBL/GenBank/DDBJ whole genome shotgun (WGS) entry which is preliminary data.</text>
</comment>
<dbReference type="GeneID" id="85323262"/>
<dbReference type="Pfam" id="PF00743">
    <property type="entry name" value="FMO-like"/>
    <property type="match status" value="1"/>
</dbReference>
<accession>A0AA40AM60</accession>
<name>A0AA40AM60_9PEZI</name>
<dbReference type="GO" id="GO:0004499">
    <property type="term" value="F:N,N-dimethylaniline monooxygenase activity"/>
    <property type="evidence" value="ECO:0007669"/>
    <property type="project" value="InterPro"/>
</dbReference>
<keyword evidence="2" id="KW-0285">Flavoprotein</keyword>
<dbReference type="Gene3D" id="3.50.50.60">
    <property type="entry name" value="FAD/NAD(P)-binding domain"/>
    <property type="match status" value="2"/>
</dbReference>
<dbReference type="EMBL" id="JAUIRO010000004">
    <property type="protein sequence ID" value="KAK0718379.1"/>
    <property type="molecule type" value="Genomic_DNA"/>
</dbReference>
<gene>
    <name evidence="10" type="ORF">B0T26DRAFT_676553</name>
</gene>
<dbReference type="Proteomes" id="UP001172101">
    <property type="component" value="Unassembled WGS sequence"/>
</dbReference>
<keyword evidence="4" id="KW-0274">FAD</keyword>
<evidence type="ECO:0000256" key="9">
    <source>
        <dbReference type="SAM" id="Phobius"/>
    </source>
</evidence>
<evidence type="ECO:0000256" key="3">
    <source>
        <dbReference type="ARBA" id="ARBA00022692"/>
    </source>
</evidence>
<keyword evidence="6" id="KW-0560">Oxidoreductase</keyword>
<evidence type="ECO:0000313" key="10">
    <source>
        <dbReference type="EMBL" id="KAK0718379.1"/>
    </source>
</evidence>
<dbReference type="AlphaFoldDB" id="A0AA40AM60"/>
<feature type="transmembrane region" description="Helical" evidence="9">
    <location>
        <begin position="339"/>
        <end position="358"/>
    </location>
</feature>
<dbReference type="InterPro" id="IPR020946">
    <property type="entry name" value="Flavin_mOase-like"/>
</dbReference>
<dbReference type="InterPro" id="IPR036188">
    <property type="entry name" value="FAD/NAD-bd_sf"/>
</dbReference>
<feature type="transmembrane region" description="Helical" evidence="9">
    <location>
        <begin position="84"/>
        <end position="103"/>
    </location>
</feature>
<feature type="transmembrane region" description="Helical" evidence="9">
    <location>
        <begin position="290"/>
        <end position="312"/>
    </location>
</feature>
<dbReference type="PANTHER" id="PTHR11785:SF382">
    <property type="entry name" value="LOW-AFFINITY METHIONINE PERMEASE"/>
    <property type="match status" value="1"/>
</dbReference>
<dbReference type="GO" id="GO:0016020">
    <property type="term" value="C:membrane"/>
    <property type="evidence" value="ECO:0007669"/>
    <property type="project" value="UniProtKB-SubCell"/>
</dbReference>
<feature type="transmembrane region" description="Helical" evidence="9">
    <location>
        <begin position="170"/>
        <end position="189"/>
    </location>
</feature>
<keyword evidence="3 9" id="KW-0812">Transmembrane</keyword>
<proteinExistence type="predicted"/>
<evidence type="ECO:0000256" key="5">
    <source>
        <dbReference type="ARBA" id="ARBA00022989"/>
    </source>
</evidence>